<dbReference type="eggNOG" id="ENOG502SMY5">
    <property type="taxonomic scope" value="Eukaryota"/>
</dbReference>
<feature type="region of interest" description="Disordered" evidence="2">
    <location>
        <begin position="72"/>
        <end position="101"/>
    </location>
</feature>
<dbReference type="InParanoid" id="F8Q4G6"/>
<evidence type="ECO:0000313" key="4">
    <source>
        <dbReference type="Proteomes" id="UP000008063"/>
    </source>
</evidence>
<dbReference type="Proteomes" id="UP000008063">
    <property type="component" value="Unassembled WGS sequence"/>
</dbReference>
<feature type="coiled-coil region" evidence="1">
    <location>
        <begin position="320"/>
        <end position="357"/>
    </location>
</feature>
<evidence type="ECO:0000256" key="1">
    <source>
        <dbReference type="SAM" id="Coils"/>
    </source>
</evidence>
<organism evidence="4">
    <name type="scientific">Serpula lacrymans var. lacrymans (strain S7.3)</name>
    <name type="common">Dry rot fungus</name>
    <dbReference type="NCBI Taxonomy" id="936435"/>
    <lineage>
        <taxon>Eukaryota</taxon>
        <taxon>Fungi</taxon>
        <taxon>Dikarya</taxon>
        <taxon>Basidiomycota</taxon>
        <taxon>Agaricomycotina</taxon>
        <taxon>Agaricomycetes</taxon>
        <taxon>Agaricomycetidae</taxon>
        <taxon>Boletales</taxon>
        <taxon>Coniophorineae</taxon>
        <taxon>Serpulaceae</taxon>
        <taxon>Serpula</taxon>
    </lineage>
</organism>
<gene>
    <name evidence="3" type="ORF">SERLA73DRAFT_154375</name>
</gene>
<dbReference type="HOGENOM" id="CLU_027443_0_0_1"/>
<dbReference type="STRING" id="936435.F8Q4G6"/>
<name>F8Q4G6_SERL3</name>
<keyword evidence="1" id="KW-0175">Coiled coil</keyword>
<proteinExistence type="predicted"/>
<evidence type="ECO:0000313" key="3">
    <source>
        <dbReference type="EMBL" id="EGN97021.1"/>
    </source>
</evidence>
<evidence type="ECO:0000256" key="2">
    <source>
        <dbReference type="SAM" id="MobiDB-lite"/>
    </source>
</evidence>
<feature type="compositionally biased region" description="Polar residues" evidence="2">
    <location>
        <begin position="406"/>
        <end position="417"/>
    </location>
</feature>
<reference evidence="4" key="1">
    <citation type="journal article" date="2011" name="Science">
        <title>The plant cell wall-decomposing machinery underlies the functional diversity of forest fungi.</title>
        <authorList>
            <person name="Eastwood D.C."/>
            <person name="Floudas D."/>
            <person name="Binder M."/>
            <person name="Majcherczyk A."/>
            <person name="Schneider P."/>
            <person name="Aerts A."/>
            <person name="Asiegbu F.O."/>
            <person name="Baker S.E."/>
            <person name="Barry K."/>
            <person name="Bendiksby M."/>
            <person name="Blumentritt M."/>
            <person name="Coutinho P.M."/>
            <person name="Cullen D."/>
            <person name="de Vries R.P."/>
            <person name="Gathman A."/>
            <person name="Goodell B."/>
            <person name="Henrissat B."/>
            <person name="Ihrmark K."/>
            <person name="Kauserud H."/>
            <person name="Kohler A."/>
            <person name="LaButti K."/>
            <person name="Lapidus A."/>
            <person name="Lavin J.L."/>
            <person name="Lee Y.-H."/>
            <person name="Lindquist E."/>
            <person name="Lilly W."/>
            <person name="Lucas S."/>
            <person name="Morin E."/>
            <person name="Murat C."/>
            <person name="Oguiza J.A."/>
            <person name="Park J."/>
            <person name="Pisabarro A.G."/>
            <person name="Riley R."/>
            <person name="Rosling A."/>
            <person name="Salamov A."/>
            <person name="Schmidt O."/>
            <person name="Schmutz J."/>
            <person name="Skrede I."/>
            <person name="Stenlid J."/>
            <person name="Wiebenga A."/>
            <person name="Xie X."/>
            <person name="Kuees U."/>
            <person name="Hibbett D.S."/>
            <person name="Hoffmeister D."/>
            <person name="Hoegberg N."/>
            <person name="Martin F."/>
            <person name="Grigoriev I.V."/>
            <person name="Watkinson S.C."/>
        </authorList>
    </citation>
    <scope>NUCLEOTIDE SEQUENCE [LARGE SCALE GENOMIC DNA]</scope>
    <source>
        <strain evidence="4">strain S7.3</strain>
    </source>
</reference>
<accession>F8Q4G6</accession>
<dbReference type="EMBL" id="GL945483">
    <property type="protein sequence ID" value="EGN97021.1"/>
    <property type="molecule type" value="Genomic_DNA"/>
</dbReference>
<feature type="compositionally biased region" description="Basic residues" evidence="2">
    <location>
        <begin position="420"/>
        <end position="440"/>
    </location>
</feature>
<dbReference type="AlphaFoldDB" id="F8Q4G6"/>
<feature type="region of interest" description="Disordered" evidence="2">
    <location>
        <begin position="404"/>
        <end position="490"/>
    </location>
</feature>
<keyword evidence="4" id="KW-1185">Reference proteome</keyword>
<dbReference type="OrthoDB" id="3271284at2759"/>
<protein>
    <submittedName>
        <fullName evidence="3">Uncharacterized protein</fullName>
    </submittedName>
</protein>
<sequence>MAGKWGERGDSSFDSVCLALPFMWSHHEPAIRSEYSPIWDADDAPKSDMRAKKTNESINASSIEKKQMFLGPTSACSSDAGAPELQSKTIPEETSSDTTALSLSAPTVTISSHIATTAEIGVQAIPISPSSPVQAPLPPRIASPTIKYVPKPATLAPPPQINFDSVPIPWKGLPLDAAQWTLSQPELQEIVSRAIRLSAQESFIRLLSIESLDEAIVTETERLSALKATTQAQYRFQVHRRTMLLQALNSFVTAPPTDNKDKDGGIGSLSGIITQLSDATATCDRLTVELLRVADQLAQLSKVQDRHWASALSIALRKLNKSYERQVMETRKTKEKVEALEDELEEAWREAENIAQEIDEIEFSDEEDGDIEGDYGLDEDISTDMGEVIGVTARVVAQKATLIPNKPSTQHLQVSDNKSVRSRRSGRGRILVRRDSHHSRVSAAKTRSRAASNASLRLPKAVRGGGPQSPTDVAKEEAPPMPALPDSLQGKSFLDMETKTSADTYEFVRPLRKPANAYPPLKTPPLSAGFDHSIIPAMWMEGRASNRQAENQRSQSMRLFPSLRHHQSRRSDPEYTTDTQKRKRFSFTLSSRDRQNTPPRVGTPNTG</sequence>
<feature type="region of interest" description="Disordered" evidence="2">
    <location>
        <begin position="559"/>
        <end position="607"/>
    </location>
</feature>